<dbReference type="InterPro" id="IPR036513">
    <property type="entry name" value="STAS_dom_sf"/>
</dbReference>
<sequence length="126" mass="13127">MAEGHTTDARAAAQAPQPVGLSVTATTCDDVRVLTLAGEIDHDTGETLRRALDAPGPSRVAVDMRQVTFMDSSGINLLLNGHQAATAAGGWLRLAAPSPTVLRTLQIVGIDEVIGCHATLHDALDH</sequence>
<dbReference type="NCBIfam" id="TIGR00377">
    <property type="entry name" value="ant_ant_sig"/>
    <property type="match status" value="1"/>
</dbReference>
<name>A0ABV8TRZ6_9ACTN</name>
<dbReference type="CDD" id="cd07043">
    <property type="entry name" value="STAS_anti-anti-sigma_factors"/>
    <property type="match status" value="1"/>
</dbReference>
<comment type="caution">
    <text evidence="4">The sequence shown here is derived from an EMBL/GenBank/DDBJ whole genome shotgun (WGS) entry which is preliminary data.</text>
</comment>
<keyword evidence="5" id="KW-1185">Reference proteome</keyword>
<dbReference type="Gene3D" id="3.30.750.24">
    <property type="entry name" value="STAS domain"/>
    <property type="match status" value="1"/>
</dbReference>
<organism evidence="4 5">
    <name type="scientific">Streptomyces andamanensis</name>
    <dbReference type="NCBI Taxonomy" id="1565035"/>
    <lineage>
        <taxon>Bacteria</taxon>
        <taxon>Bacillati</taxon>
        <taxon>Actinomycetota</taxon>
        <taxon>Actinomycetes</taxon>
        <taxon>Kitasatosporales</taxon>
        <taxon>Streptomycetaceae</taxon>
        <taxon>Streptomyces</taxon>
    </lineage>
</organism>
<dbReference type="InterPro" id="IPR002645">
    <property type="entry name" value="STAS_dom"/>
</dbReference>
<comment type="similarity">
    <text evidence="1 2">Belongs to the anti-sigma-factor antagonist family.</text>
</comment>
<dbReference type="PANTHER" id="PTHR33495">
    <property type="entry name" value="ANTI-SIGMA FACTOR ANTAGONIST TM_1081-RELATED-RELATED"/>
    <property type="match status" value="1"/>
</dbReference>
<dbReference type="EMBL" id="JBHSDP010000029">
    <property type="protein sequence ID" value="MFC4333228.1"/>
    <property type="molecule type" value="Genomic_DNA"/>
</dbReference>
<evidence type="ECO:0000259" key="3">
    <source>
        <dbReference type="PROSITE" id="PS50801"/>
    </source>
</evidence>
<evidence type="ECO:0000256" key="2">
    <source>
        <dbReference type="RuleBase" id="RU003749"/>
    </source>
</evidence>
<feature type="domain" description="STAS" evidence="3">
    <location>
        <begin position="21"/>
        <end position="126"/>
    </location>
</feature>
<evidence type="ECO:0000313" key="5">
    <source>
        <dbReference type="Proteomes" id="UP001595824"/>
    </source>
</evidence>
<dbReference type="PANTHER" id="PTHR33495:SF2">
    <property type="entry name" value="ANTI-SIGMA FACTOR ANTAGONIST TM_1081-RELATED"/>
    <property type="match status" value="1"/>
</dbReference>
<dbReference type="InterPro" id="IPR003658">
    <property type="entry name" value="Anti-sigma_ant"/>
</dbReference>
<gene>
    <name evidence="4" type="ORF">ACFPC0_36815</name>
</gene>
<dbReference type="PROSITE" id="PS50801">
    <property type="entry name" value="STAS"/>
    <property type="match status" value="1"/>
</dbReference>
<dbReference type="RefSeq" id="WP_381744563.1">
    <property type="nucleotide sequence ID" value="NZ_JBHSDP010000029.1"/>
</dbReference>
<proteinExistence type="inferred from homology"/>
<reference evidence="5" key="1">
    <citation type="journal article" date="2019" name="Int. J. Syst. Evol. Microbiol.">
        <title>The Global Catalogue of Microorganisms (GCM) 10K type strain sequencing project: providing services to taxonomists for standard genome sequencing and annotation.</title>
        <authorList>
            <consortium name="The Broad Institute Genomics Platform"/>
            <consortium name="The Broad Institute Genome Sequencing Center for Infectious Disease"/>
            <person name="Wu L."/>
            <person name="Ma J."/>
        </authorList>
    </citation>
    <scope>NUCLEOTIDE SEQUENCE [LARGE SCALE GENOMIC DNA]</scope>
    <source>
        <strain evidence="5">PCU 347</strain>
    </source>
</reference>
<dbReference type="SUPFAM" id="SSF52091">
    <property type="entry name" value="SpoIIaa-like"/>
    <property type="match status" value="1"/>
</dbReference>
<accession>A0ABV8TRZ6</accession>
<dbReference type="Pfam" id="PF01740">
    <property type="entry name" value="STAS"/>
    <property type="match status" value="1"/>
</dbReference>
<evidence type="ECO:0000256" key="1">
    <source>
        <dbReference type="ARBA" id="ARBA00009013"/>
    </source>
</evidence>
<protein>
    <recommendedName>
        <fullName evidence="2">Anti-sigma factor antagonist</fullName>
    </recommendedName>
</protein>
<evidence type="ECO:0000313" key="4">
    <source>
        <dbReference type="EMBL" id="MFC4333228.1"/>
    </source>
</evidence>
<dbReference type="Proteomes" id="UP001595824">
    <property type="component" value="Unassembled WGS sequence"/>
</dbReference>